<dbReference type="InterPro" id="IPR052929">
    <property type="entry name" value="RNase_H-like_EbsB-rel"/>
</dbReference>
<evidence type="ECO:0000313" key="3">
    <source>
        <dbReference type="Proteomes" id="UP000029121"/>
    </source>
</evidence>
<dbReference type="GO" id="GO:0004523">
    <property type="term" value="F:RNA-DNA hybrid ribonuclease activity"/>
    <property type="evidence" value="ECO:0007669"/>
    <property type="project" value="InterPro"/>
</dbReference>
<evidence type="ECO:0000259" key="1">
    <source>
        <dbReference type="Pfam" id="PF13456"/>
    </source>
</evidence>
<dbReference type="InterPro" id="IPR002156">
    <property type="entry name" value="RNaseH_domain"/>
</dbReference>
<evidence type="ECO:0000313" key="2">
    <source>
        <dbReference type="EMBL" id="EOA12662.1"/>
    </source>
</evidence>
<dbReference type="GO" id="GO:0003676">
    <property type="term" value="F:nucleic acid binding"/>
    <property type="evidence" value="ECO:0007669"/>
    <property type="project" value="InterPro"/>
</dbReference>
<dbReference type="AlphaFoldDB" id="R0EU97"/>
<name>R0EU97_9BRAS</name>
<feature type="non-terminal residue" evidence="2">
    <location>
        <position position="1"/>
    </location>
</feature>
<dbReference type="Proteomes" id="UP000029121">
    <property type="component" value="Unassembled WGS sequence"/>
</dbReference>
<dbReference type="PANTHER" id="PTHR47074:SF49">
    <property type="entry name" value="POLYNUCLEOTIDYL TRANSFERASE, RIBONUCLEASE H-LIKE SUPERFAMILY PROTEIN"/>
    <property type="match status" value="1"/>
</dbReference>
<dbReference type="CDD" id="cd06222">
    <property type="entry name" value="RNase_H_like"/>
    <property type="match status" value="1"/>
</dbReference>
<dbReference type="EMBL" id="KB870812">
    <property type="protein sequence ID" value="EOA12662.1"/>
    <property type="molecule type" value="Genomic_DNA"/>
</dbReference>
<dbReference type="InterPro" id="IPR044730">
    <property type="entry name" value="RNase_H-like_dom_plant"/>
</dbReference>
<dbReference type="InterPro" id="IPR012337">
    <property type="entry name" value="RNaseH-like_sf"/>
</dbReference>
<feature type="domain" description="RNase H type-1" evidence="1">
    <location>
        <begin position="103"/>
        <end position="223"/>
    </location>
</feature>
<proteinExistence type="predicted"/>
<protein>
    <recommendedName>
        <fullName evidence="1">RNase H type-1 domain-containing protein</fullName>
    </recommendedName>
</protein>
<dbReference type="Pfam" id="PF13456">
    <property type="entry name" value="RVT_3"/>
    <property type="match status" value="1"/>
</dbReference>
<dbReference type="Gene3D" id="3.30.420.10">
    <property type="entry name" value="Ribonuclease H-like superfamily/Ribonuclease H"/>
    <property type="match status" value="1"/>
</dbReference>
<reference evidence="3" key="1">
    <citation type="journal article" date="2013" name="Nat. Genet.">
        <title>The Capsella rubella genome and the genomic consequences of rapid mating system evolution.</title>
        <authorList>
            <person name="Slotte T."/>
            <person name="Hazzouri K.M."/>
            <person name="Agren J.A."/>
            <person name="Koenig D."/>
            <person name="Maumus F."/>
            <person name="Guo Y.L."/>
            <person name="Steige K."/>
            <person name="Platts A.E."/>
            <person name="Escobar J.S."/>
            <person name="Newman L.K."/>
            <person name="Wang W."/>
            <person name="Mandakova T."/>
            <person name="Vello E."/>
            <person name="Smith L.M."/>
            <person name="Henz S.R."/>
            <person name="Steffen J."/>
            <person name="Takuno S."/>
            <person name="Brandvain Y."/>
            <person name="Coop G."/>
            <person name="Andolfatto P."/>
            <person name="Hu T.T."/>
            <person name="Blanchette M."/>
            <person name="Clark R.M."/>
            <person name="Quesneville H."/>
            <person name="Nordborg M."/>
            <person name="Gaut B.S."/>
            <person name="Lysak M.A."/>
            <person name="Jenkins J."/>
            <person name="Grimwood J."/>
            <person name="Chapman J."/>
            <person name="Prochnik S."/>
            <person name="Shu S."/>
            <person name="Rokhsar D."/>
            <person name="Schmutz J."/>
            <person name="Weigel D."/>
            <person name="Wright S.I."/>
        </authorList>
    </citation>
    <scope>NUCLEOTIDE SEQUENCE [LARGE SCALE GENOMIC DNA]</scope>
    <source>
        <strain evidence="3">cv. Monte Gargano</strain>
    </source>
</reference>
<dbReference type="SUPFAM" id="SSF53098">
    <property type="entry name" value="Ribonuclease H-like"/>
    <property type="match status" value="1"/>
</dbReference>
<dbReference type="PANTHER" id="PTHR47074">
    <property type="entry name" value="BNAC02G40300D PROTEIN"/>
    <property type="match status" value="1"/>
</dbReference>
<gene>
    <name evidence="2" type="ORF">CARUB_v10027754mg</name>
</gene>
<dbReference type="eggNOG" id="KOG1075">
    <property type="taxonomic scope" value="Eukaryota"/>
</dbReference>
<sequence>CGEREDMLHLLLKCLFAVKVWELVPAMFKPQASFASVKDLLGVVKILLILPPMGLGSVPLYPWLLWYLWKCCNLLVFEDKGGSEEDTMGSTPAIEVEVYTCCSDVAWKDSTRVGGFGWVIKDPQKHIVLQGSASRSFVTSALLPEALAMEVAIKSVLAMGVSRVACYSECKELVLLLQSGGSVNELVSVLADIVILCSSFSYVSFLFIPRLENALADALAKEAYFSVSNSSL</sequence>
<organism evidence="2 3">
    <name type="scientific">Capsella rubella</name>
    <dbReference type="NCBI Taxonomy" id="81985"/>
    <lineage>
        <taxon>Eukaryota</taxon>
        <taxon>Viridiplantae</taxon>
        <taxon>Streptophyta</taxon>
        <taxon>Embryophyta</taxon>
        <taxon>Tracheophyta</taxon>
        <taxon>Spermatophyta</taxon>
        <taxon>Magnoliopsida</taxon>
        <taxon>eudicotyledons</taxon>
        <taxon>Gunneridae</taxon>
        <taxon>Pentapetalae</taxon>
        <taxon>rosids</taxon>
        <taxon>malvids</taxon>
        <taxon>Brassicales</taxon>
        <taxon>Brassicaceae</taxon>
        <taxon>Camelineae</taxon>
        <taxon>Capsella</taxon>
    </lineage>
</organism>
<accession>R0EU97</accession>
<keyword evidence="3" id="KW-1185">Reference proteome</keyword>
<dbReference type="InterPro" id="IPR036397">
    <property type="entry name" value="RNaseH_sf"/>
</dbReference>